<proteinExistence type="predicted"/>
<dbReference type="GO" id="GO:0000981">
    <property type="term" value="F:DNA-binding transcription factor activity, RNA polymerase II-specific"/>
    <property type="evidence" value="ECO:0007669"/>
    <property type="project" value="InterPro"/>
</dbReference>
<keyword evidence="3" id="KW-0805">Transcription regulation</keyword>
<dbReference type="InterPro" id="IPR001138">
    <property type="entry name" value="Zn2Cys6_DnaBD"/>
</dbReference>
<evidence type="ECO:0000313" key="9">
    <source>
        <dbReference type="EMBL" id="CCH60142.1"/>
    </source>
</evidence>
<gene>
    <name evidence="9" type="primary">TBLA0C03390</name>
    <name evidence="9" type="ORF">TBLA_0C03390</name>
</gene>
<keyword evidence="1" id="KW-0479">Metal-binding</keyword>
<keyword evidence="6" id="KW-0539">Nucleus</keyword>
<dbReference type="KEGG" id="tbl:TBLA_0C03390"/>
<evidence type="ECO:0000256" key="7">
    <source>
        <dbReference type="SAM" id="MobiDB-lite"/>
    </source>
</evidence>
<name>I2H190_HENB6</name>
<evidence type="ECO:0000256" key="3">
    <source>
        <dbReference type="ARBA" id="ARBA00023015"/>
    </source>
</evidence>
<feature type="compositionally biased region" description="Basic and acidic residues" evidence="7">
    <location>
        <begin position="725"/>
        <end position="738"/>
    </location>
</feature>
<dbReference type="PROSITE" id="PS50048">
    <property type="entry name" value="ZN2_CY6_FUNGAL_2"/>
    <property type="match status" value="1"/>
</dbReference>
<dbReference type="AlphaFoldDB" id="I2H190"/>
<dbReference type="Gene3D" id="4.10.240.10">
    <property type="entry name" value="Zn(2)-C6 fungal-type DNA-binding domain"/>
    <property type="match status" value="1"/>
</dbReference>
<dbReference type="PANTHER" id="PTHR31069:SF21">
    <property type="entry name" value="CHROMATIN STRUCTURE-REMODELING COMPLEX PROTEIN RSC3-RELATED"/>
    <property type="match status" value="1"/>
</dbReference>
<feature type="domain" description="Zn(2)-C6 fungal-type" evidence="8">
    <location>
        <begin position="15"/>
        <end position="47"/>
    </location>
</feature>
<dbReference type="PROSITE" id="PS00463">
    <property type="entry name" value="ZN2_CY6_FUNGAL_1"/>
    <property type="match status" value="1"/>
</dbReference>
<keyword evidence="5" id="KW-0804">Transcription</keyword>
<evidence type="ECO:0000256" key="5">
    <source>
        <dbReference type="ARBA" id="ARBA00023163"/>
    </source>
</evidence>
<reference evidence="9 10" key="1">
    <citation type="journal article" date="2011" name="Proc. Natl. Acad. Sci. U.S.A.">
        <title>Evolutionary erosion of yeast sex chromosomes by mating-type switching accidents.</title>
        <authorList>
            <person name="Gordon J.L."/>
            <person name="Armisen D."/>
            <person name="Proux-Wera E."/>
            <person name="Oheigeartaigh S.S."/>
            <person name="Byrne K.P."/>
            <person name="Wolfe K.H."/>
        </authorList>
    </citation>
    <scope>NUCLEOTIDE SEQUENCE [LARGE SCALE GENOMIC DNA]</scope>
    <source>
        <strain evidence="10">ATCC 34711 / CBS 6284 / DSM 70876 / NBRC 10599 / NRRL Y-10934 / UCD 77-7</strain>
    </source>
</reference>
<dbReference type="Pfam" id="PF00172">
    <property type="entry name" value="Zn_clus"/>
    <property type="match status" value="1"/>
</dbReference>
<dbReference type="OMA" id="SFFANAD"/>
<protein>
    <recommendedName>
        <fullName evidence="8">Zn(2)-C6 fungal-type domain-containing protein</fullName>
    </recommendedName>
</protein>
<dbReference type="eggNOG" id="ENOG502QWTJ">
    <property type="taxonomic scope" value="Eukaryota"/>
</dbReference>
<dbReference type="Proteomes" id="UP000002866">
    <property type="component" value="Chromosome 3"/>
</dbReference>
<evidence type="ECO:0000256" key="6">
    <source>
        <dbReference type="ARBA" id="ARBA00023242"/>
    </source>
</evidence>
<feature type="region of interest" description="Disordered" evidence="7">
    <location>
        <begin position="300"/>
        <end position="355"/>
    </location>
</feature>
<sequence>MQIDSRGRRMRRPPACVQCRRRKIGCDRARPVCGNCAKNTSRGECIYPDVPGQIDYSQFPSTRTMRTTTTTTTTNTQNTTSTTFGGSSHNIISLNNNNNNGSGSNTAISSGPIFTTATVPGAHGAVLGTFGVSNHAIPLHMNGSNPSGMNISPLNANQIVANTASSSNPLTIIAAPMSTNNGQMNISSNNQNISNNVTTTLRVPQAFRNLSPDVASMSQIAGYNTRLQLLNGTETLDPSDPQGYLNSLVYMNWLGDNTAYDLLTSPHTQDEVLKQELEFLKGRLGDLEDYAISIKMSHHSGYPQDHAESLSESEGDNTIDDMDEKDNKKRIAESEEDTSSTGDRNINSLTNDDRLKSIKKKANKRQKLISGNSAVPSINANVHNVNGSIEINEPTRMRHAYENPALDFESRKFIFTLFNQKLKDHTFQMTPNSNNNLNIQPEFALNTEPNSLPILITQIYDTPNTIFNWQFLVIRDWNLLQFFNKLTELLKSKFKDKLLQWKLLSNSPDSKVNQLIQEPVKTIRNNNNLIKLPSKLFLKSVIEACFNSLDELDTLLPMLNKFTMLNIINKLFDSSKSDPTTNLTFKLEKTSFLQQTQLGQISLMLLIFLESLYFQSTISGENQNLFQQLLEFGTNLQTNLSIIQTNLTRKTKQSCSYTDLEELKFISLLKYYKNFSILNEELFTNKSKRGINPPKLTNELDLDEDINLAIFNNLNNLNSTSNTQEEIKTDIDSEKNESEPITDENLDKKKDKKLIEENDRYQYEKTLLWNFIFKNYSQRHLIKGETPILLSEKEYFSNLKIVDTLLKNDISLINIQIELVKYLSSKTQQISVRKMKRLTEKYKSKLNDITKKSNTSTSVIIHNITDSLIYCNSLLYINYYNFLHWEQMKDYVQYTQNFSHLIEFIEETLIYIFTLLSNHNCYTILYFKSLLKALNTISLILLSVFQRNLTIIQIASENPTSIDSDHLIHIKNQSKLISTIFKSTYLLLQNYNNNKIAKKNPKIVKYLNKLQLILSYMMQSSNPSLSGDLMNLHKEGPSQLQVFTNGLKNINTNSFVKINAKLRNLIDSLKNLSLYNDRNSLELNDLPTWGLNENNLSEMYDSLYSW</sequence>
<dbReference type="InParanoid" id="I2H190"/>
<dbReference type="PANTHER" id="PTHR31069">
    <property type="entry name" value="OLEATE-ACTIVATED TRANSCRIPTION FACTOR 1-RELATED"/>
    <property type="match status" value="1"/>
</dbReference>
<dbReference type="GeneID" id="14495122"/>
<evidence type="ECO:0000256" key="1">
    <source>
        <dbReference type="ARBA" id="ARBA00022723"/>
    </source>
</evidence>
<dbReference type="GO" id="GO:0045944">
    <property type="term" value="P:positive regulation of transcription by RNA polymerase II"/>
    <property type="evidence" value="ECO:0007669"/>
    <property type="project" value="TreeGrafter"/>
</dbReference>
<keyword evidence="4" id="KW-0238">DNA-binding</keyword>
<evidence type="ECO:0000259" key="8">
    <source>
        <dbReference type="PROSITE" id="PS50048"/>
    </source>
</evidence>
<dbReference type="GO" id="GO:0000978">
    <property type="term" value="F:RNA polymerase II cis-regulatory region sequence-specific DNA binding"/>
    <property type="evidence" value="ECO:0007669"/>
    <property type="project" value="TreeGrafter"/>
</dbReference>
<dbReference type="SUPFAM" id="SSF57701">
    <property type="entry name" value="Zn2/Cys6 DNA-binding domain"/>
    <property type="match status" value="1"/>
</dbReference>
<dbReference type="CDD" id="cd00067">
    <property type="entry name" value="GAL4"/>
    <property type="match status" value="1"/>
</dbReference>
<evidence type="ECO:0000256" key="4">
    <source>
        <dbReference type="ARBA" id="ARBA00023125"/>
    </source>
</evidence>
<feature type="compositionally biased region" description="Acidic residues" evidence="7">
    <location>
        <begin position="311"/>
        <end position="324"/>
    </location>
</feature>
<dbReference type="OrthoDB" id="762982at2759"/>
<feature type="compositionally biased region" description="Polar residues" evidence="7">
    <location>
        <begin position="339"/>
        <end position="350"/>
    </location>
</feature>
<dbReference type="RefSeq" id="XP_004179661.1">
    <property type="nucleotide sequence ID" value="XM_004179613.1"/>
</dbReference>
<dbReference type="InterPro" id="IPR036864">
    <property type="entry name" value="Zn2-C6_fun-type_DNA-bd_sf"/>
</dbReference>
<organism evidence="9 10">
    <name type="scientific">Henningerozyma blattae (strain ATCC 34711 / CBS 6284 / DSM 70876 / NBRC 10599 / NRRL Y-10934 / UCD 77-7)</name>
    <name type="common">Yeast</name>
    <name type="synonym">Tetrapisispora blattae</name>
    <dbReference type="NCBI Taxonomy" id="1071380"/>
    <lineage>
        <taxon>Eukaryota</taxon>
        <taxon>Fungi</taxon>
        <taxon>Dikarya</taxon>
        <taxon>Ascomycota</taxon>
        <taxon>Saccharomycotina</taxon>
        <taxon>Saccharomycetes</taxon>
        <taxon>Saccharomycetales</taxon>
        <taxon>Saccharomycetaceae</taxon>
        <taxon>Henningerozyma</taxon>
    </lineage>
</organism>
<keyword evidence="10" id="KW-1185">Reference proteome</keyword>
<accession>I2H190</accession>
<feature type="region of interest" description="Disordered" evidence="7">
    <location>
        <begin position="66"/>
        <end position="87"/>
    </location>
</feature>
<evidence type="ECO:0000256" key="2">
    <source>
        <dbReference type="ARBA" id="ARBA00022833"/>
    </source>
</evidence>
<feature type="region of interest" description="Disordered" evidence="7">
    <location>
        <begin position="723"/>
        <end position="743"/>
    </location>
</feature>
<keyword evidence="2" id="KW-0862">Zinc</keyword>
<dbReference type="HOGENOM" id="CLU_282448_0_0_1"/>
<dbReference type="InterPro" id="IPR050675">
    <property type="entry name" value="OAF3"/>
</dbReference>
<evidence type="ECO:0000313" key="10">
    <source>
        <dbReference type="Proteomes" id="UP000002866"/>
    </source>
</evidence>
<dbReference type="GO" id="GO:0008270">
    <property type="term" value="F:zinc ion binding"/>
    <property type="evidence" value="ECO:0007669"/>
    <property type="project" value="InterPro"/>
</dbReference>
<dbReference type="SMART" id="SM00066">
    <property type="entry name" value="GAL4"/>
    <property type="match status" value="1"/>
</dbReference>
<dbReference type="GO" id="GO:0005634">
    <property type="term" value="C:nucleus"/>
    <property type="evidence" value="ECO:0007669"/>
    <property type="project" value="TreeGrafter"/>
</dbReference>
<dbReference type="EMBL" id="HE806318">
    <property type="protein sequence ID" value="CCH60142.1"/>
    <property type="molecule type" value="Genomic_DNA"/>
</dbReference>